<reference evidence="4" key="1">
    <citation type="journal article" name="DNA Res.">
        <title>The physiological potential of anammox bacteria as revealed by their core genome structure.</title>
        <authorList>
            <person name="Okubo T."/>
            <person name="Toyoda A."/>
            <person name="Fukuhara K."/>
            <person name="Uchiyama I."/>
            <person name="Harigaya Y."/>
            <person name="Kuroiwa M."/>
            <person name="Suzuki T."/>
            <person name="Murakami Y."/>
            <person name="Suwa Y."/>
            <person name="Takami H."/>
        </authorList>
    </citation>
    <scope>NUCLEOTIDE SEQUENCE</scope>
    <source>
        <strain evidence="4">317325-3</strain>
    </source>
</reference>
<proteinExistence type="predicted"/>
<feature type="binding site" evidence="2">
    <location>
        <position position="121"/>
    </location>
    <ligand>
        <name>substrate</name>
    </ligand>
</feature>
<dbReference type="InterPro" id="IPR025540">
    <property type="entry name" value="FlK"/>
</dbReference>
<feature type="active site" evidence="1">
    <location>
        <position position="42"/>
    </location>
</feature>
<evidence type="ECO:0000256" key="2">
    <source>
        <dbReference type="PIRSR" id="PIRSR014972-2"/>
    </source>
</evidence>
<dbReference type="PIRSF" id="PIRSF014972">
    <property type="entry name" value="FlK"/>
    <property type="match status" value="1"/>
</dbReference>
<dbReference type="InterPro" id="IPR054485">
    <property type="entry name" value="FlK-like_dom"/>
</dbReference>
<dbReference type="KEGG" id="ddz:DSYM_29360"/>
<gene>
    <name evidence="4" type="ORF">DSYM_29360</name>
</gene>
<protein>
    <submittedName>
        <fullName evidence="4">Thioesterase</fullName>
    </submittedName>
</protein>
<name>A0A809S123_9PROT</name>
<evidence type="ECO:0000256" key="1">
    <source>
        <dbReference type="PIRSR" id="PIRSR014972-1"/>
    </source>
</evidence>
<dbReference type="PANTHER" id="PTHR36934:SF1">
    <property type="entry name" value="THIOESTERASE DOMAIN-CONTAINING PROTEIN"/>
    <property type="match status" value="1"/>
</dbReference>
<dbReference type="InterPro" id="IPR029069">
    <property type="entry name" value="HotDog_dom_sf"/>
</dbReference>
<evidence type="ECO:0000313" key="4">
    <source>
        <dbReference type="EMBL" id="BBO22237.1"/>
    </source>
</evidence>
<sequence>MKDSLQPGLEHELQFAISPGKTVPQLYPESEEFRAMPEVLATGYLVGLMEWACMELIRPHIDWPREQSVGTHFEFSHIAATPAGLTVTVKARLESVDGRKLAFSVWAHDGVDLISTGRFERFIVDEARFFERARYKRAKAA</sequence>
<feature type="binding site" evidence="2">
    <location>
        <position position="70"/>
    </location>
    <ligand>
        <name>CoA</name>
        <dbReference type="ChEBI" id="CHEBI:57287"/>
    </ligand>
</feature>
<evidence type="ECO:0000313" key="5">
    <source>
        <dbReference type="Proteomes" id="UP000662914"/>
    </source>
</evidence>
<dbReference type="Pfam" id="PF22636">
    <property type="entry name" value="FlK"/>
    <property type="match status" value="1"/>
</dbReference>
<dbReference type="Gene3D" id="3.10.129.10">
    <property type="entry name" value="Hotdog Thioesterase"/>
    <property type="match status" value="1"/>
</dbReference>
<dbReference type="PANTHER" id="PTHR36934">
    <property type="entry name" value="BLR0278 PROTEIN"/>
    <property type="match status" value="1"/>
</dbReference>
<dbReference type="AlphaFoldDB" id="A0A809S123"/>
<accession>A0A809S123</accession>
<dbReference type="SUPFAM" id="SSF54637">
    <property type="entry name" value="Thioesterase/thiol ester dehydrase-isomerase"/>
    <property type="match status" value="1"/>
</dbReference>
<feature type="domain" description="Fluoroacetyl-CoA-specific thioesterase-like" evidence="3">
    <location>
        <begin position="34"/>
        <end position="126"/>
    </location>
</feature>
<dbReference type="EMBL" id="AP021857">
    <property type="protein sequence ID" value="BBO22237.1"/>
    <property type="molecule type" value="Genomic_DNA"/>
</dbReference>
<evidence type="ECO:0000259" key="3">
    <source>
        <dbReference type="Pfam" id="PF22636"/>
    </source>
</evidence>
<feature type="binding site" evidence="2">
    <location>
        <position position="70"/>
    </location>
    <ligand>
        <name>substrate</name>
    </ligand>
</feature>
<organism evidence="4 5">
    <name type="scientific">Candidatus Desulfobacillus denitrificans</name>
    <dbReference type="NCBI Taxonomy" id="2608985"/>
    <lineage>
        <taxon>Bacteria</taxon>
        <taxon>Pseudomonadati</taxon>
        <taxon>Pseudomonadota</taxon>
        <taxon>Betaproteobacteria</taxon>
        <taxon>Candidatus Desulfobacillus</taxon>
    </lineage>
</organism>
<feature type="active site" evidence="1">
    <location>
        <position position="50"/>
    </location>
</feature>
<feature type="active site" evidence="1">
    <location>
        <position position="77"/>
    </location>
</feature>
<dbReference type="Proteomes" id="UP000662914">
    <property type="component" value="Chromosome"/>
</dbReference>